<dbReference type="GO" id="GO:0007169">
    <property type="term" value="P:cell surface receptor protein tyrosine kinase signaling pathway"/>
    <property type="evidence" value="ECO:0007669"/>
    <property type="project" value="TreeGrafter"/>
</dbReference>
<dbReference type="WBParaSite" id="Hba_18063">
    <property type="protein sequence ID" value="Hba_18063"/>
    <property type="gene ID" value="Hba_18063"/>
</dbReference>
<dbReference type="PROSITE" id="PS00109">
    <property type="entry name" value="PROTEIN_KINASE_TYR"/>
    <property type="match status" value="1"/>
</dbReference>
<dbReference type="GO" id="GO:0004714">
    <property type="term" value="F:transmembrane receptor protein tyrosine kinase activity"/>
    <property type="evidence" value="ECO:0007669"/>
    <property type="project" value="TreeGrafter"/>
</dbReference>
<dbReference type="GO" id="GO:0005524">
    <property type="term" value="F:ATP binding"/>
    <property type="evidence" value="ECO:0007669"/>
    <property type="project" value="InterPro"/>
</dbReference>
<protein>
    <submittedName>
        <fullName evidence="3">Protein kinase domain-containing protein</fullName>
    </submittedName>
</protein>
<organism evidence="2 3">
    <name type="scientific">Heterorhabditis bacteriophora</name>
    <name type="common">Entomopathogenic nematode worm</name>
    <dbReference type="NCBI Taxonomy" id="37862"/>
    <lineage>
        <taxon>Eukaryota</taxon>
        <taxon>Metazoa</taxon>
        <taxon>Ecdysozoa</taxon>
        <taxon>Nematoda</taxon>
        <taxon>Chromadorea</taxon>
        <taxon>Rhabditida</taxon>
        <taxon>Rhabditina</taxon>
        <taxon>Rhabditomorpha</taxon>
        <taxon>Strongyloidea</taxon>
        <taxon>Heterorhabditidae</taxon>
        <taxon>Heterorhabditis</taxon>
    </lineage>
</organism>
<dbReference type="InterPro" id="IPR000719">
    <property type="entry name" value="Prot_kinase_dom"/>
</dbReference>
<dbReference type="Proteomes" id="UP000095283">
    <property type="component" value="Unplaced"/>
</dbReference>
<name>A0A1I7XL76_HETBA</name>
<dbReference type="InterPro" id="IPR050122">
    <property type="entry name" value="RTK"/>
</dbReference>
<dbReference type="PIRSF" id="PIRSF000654">
    <property type="entry name" value="Integrin-linked_kinase"/>
    <property type="match status" value="1"/>
</dbReference>
<keyword evidence="2" id="KW-1185">Reference proteome</keyword>
<evidence type="ECO:0000259" key="1">
    <source>
        <dbReference type="PROSITE" id="PS50011"/>
    </source>
</evidence>
<accession>A0A1I7XL76</accession>
<dbReference type="AlphaFoldDB" id="A0A1I7XL76"/>
<dbReference type="InterPro" id="IPR011009">
    <property type="entry name" value="Kinase-like_dom_sf"/>
</dbReference>
<evidence type="ECO:0000313" key="2">
    <source>
        <dbReference type="Proteomes" id="UP000095283"/>
    </source>
</evidence>
<feature type="domain" description="Protein kinase" evidence="1">
    <location>
        <begin position="1"/>
        <end position="246"/>
    </location>
</feature>
<dbReference type="GO" id="GO:0005886">
    <property type="term" value="C:plasma membrane"/>
    <property type="evidence" value="ECO:0007669"/>
    <property type="project" value="TreeGrafter"/>
</dbReference>
<dbReference type="SMART" id="SM00219">
    <property type="entry name" value="TyrKc"/>
    <property type="match status" value="1"/>
</dbReference>
<dbReference type="InterPro" id="IPR008266">
    <property type="entry name" value="Tyr_kinase_AS"/>
</dbReference>
<sequence length="246" mass="28490">MLPRFASDSARAEFMHEIELMKTLGFHEHIVTMLGCITSFTKSCLVLEYCTNRDLLRYLKQRKIDLEINRSIDDKIDCTKEFLNFAWQVAQGMNYLGQKNIIHRDLAARNILITGMEGMKSAKISDFGLSISKESNTAVPARGRLPIKWLALECLQRELFSFQSDVCRKYIIMADENNPGKLFYNTSMYCEKEWSYGIVLFEMYSMGEIPFANIEPLNLIPHLEAGNRPKRPLLASDKMFVIYFRL</sequence>
<dbReference type="Gene3D" id="3.30.200.20">
    <property type="entry name" value="Phosphorylase Kinase, domain 1"/>
    <property type="match status" value="1"/>
</dbReference>
<dbReference type="PROSITE" id="PS50011">
    <property type="entry name" value="PROTEIN_KINASE_DOM"/>
    <property type="match status" value="1"/>
</dbReference>
<dbReference type="Gene3D" id="1.10.510.10">
    <property type="entry name" value="Transferase(Phosphotransferase) domain 1"/>
    <property type="match status" value="1"/>
</dbReference>
<dbReference type="GO" id="GO:0043235">
    <property type="term" value="C:receptor complex"/>
    <property type="evidence" value="ECO:0007669"/>
    <property type="project" value="TreeGrafter"/>
</dbReference>
<dbReference type="PRINTS" id="PR00109">
    <property type="entry name" value="TYRKINASE"/>
</dbReference>
<dbReference type="Pfam" id="PF07714">
    <property type="entry name" value="PK_Tyr_Ser-Thr"/>
    <property type="match status" value="2"/>
</dbReference>
<reference evidence="3" key="1">
    <citation type="submission" date="2016-11" db="UniProtKB">
        <authorList>
            <consortium name="WormBaseParasite"/>
        </authorList>
    </citation>
    <scope>IDENTIFICATION</scope>
</reference>
<evidence type="ECO:0000313" key="3">
    <source>
        <dbReference type="WBParaSite" id="Hba_18063"/>
    </source>
</evidence>
<proteinExistence type="predicted"/>
<dbReference type="InterPro" id="IPR020635">
    <property type="entry name" value="Tyr_kinase_cat_dom"/>
</dbReference>
<dbReference type="PANTHER" id="PTHR24416:SF488">
    <property type="entry name" value="PROTEIN KINASE DOMAIN-CONTAINING PROTEIN"/>
    <property type="match status" value="1"/>
</dbReference>
<dbReference type="SUPFAM" id="SSF56112">
    <property type="entry name" value="Protein kinase-like (PK-like)"/>
    <property type="match status" value="1"/>
</dbReference>
<dbReference type="InterPro" id="IPR001245">
    <property type="entry name" value="Ser-Thr/Tyr_kinase_cat_dom"/>
</dbReference>
<dbReference type="PANTHER" id="PTHR24416">
    <property type="entry name" value="TYROSINE-PROTEIN KINASE RECEPTOR"/>
    <property type="match status" value="1"/>
</dbReference>